<dbReference type="InterPro" id="IPR032687">
    <property type="entry name" value="AraC-type_N"/>
</dbReference>
<keyword evidence="2" id="KW-0238">DNA-binding</keyword>
<dbReference type="EMBL" id="JAFKCS010000026">
    <property type="protein sequence ID" value="MBN7821970.1"/>
    <property type="molecule type" value="Genomic_DNA"/>
</dbReference>
<evidence type="ECO:0000256" key="3">
    <source>
        <dbReference type="ARBA" id="ARBA00023163"/>
    </source>
</evidence>
<sequence>MKAYATLEDKYFPAQQLAASLIDLAANRGVDRNKLLRGTGIFYEDIRAGTVLLSAAQMLRLMANARQLMPGKDAAFQLGRRLFPGSYSQAANLLLHSQNLRDAFRLFSLVKMQLFPFVQARLFNHEQQCFLLLDDAIGCGNEFQFVIETYCAALVSASRLLLGQRIPFCFDFPFPRPRYIQEFEENLGYRLRFSQPLLCIRFDQEYWLKTFPQASQTLKWHALEQLYSTARSPRLGFLEVIRQTLLHNKSTNLQDMADTLAISAATLKRRLKQHGTSFMQLQDDVNRQQALYLLHVKGLNNEDIAAQMAFNDIPNFRRAFKRWTGSTPSQARLSWKLIDFSG</sequence>
<dbReference type="InterPro" id="IPR018060">
    <property type="entry name" value="HTH_AraC"/>
</dbReference>
<evidence type="ECO:0000256" key="2">
    <source>
        <dbReference type="ARBA" id="ARBA00023125"/>
    </source>
</evidence>
<dbReference type="SMART" id="SM00342">
    <property type="entry name" value="HTH_ARAC"/>
    <property type="match status" value="1"/>
</dbReference>
<evidence type="ECO:0000313" key="6">
    <source>
        <dbReference type="Proteomes" id="UP000663992"/>
    </source>
</evidence>
<dbReference type="Pfam" id="PF12625">
    <property type="entry name" value="Arabinose_bd"/>
    <property type="match status" value="1"/>
</dbReference>
<dbReference type="PROSITE" id="PS01124">
    <property type="entry name" value="HTH_ARAC_FAMILY_2"/>
    <property type="match status" value="1"/>
</dbReference>
<dbReference type="Gene3D" id="1.10.10.60">
    <property type="entry name" value="Homeodomain-like"/>
    <property type="match status" value="1"/>
</dbReference>
<gene>
    <name evidence="5" type="ORF">J0A65_19035</name>
</gene>
<keyword evidence="1" id="KW-0805">Transcription regulation</keyword>
<proteinExistence type="predicted"/>
<reference evidence="5 6" key="1">
    <citation type="submission" date="2021-03" db="EMBL/GenBank/DDBJ databases">
        <title>novel species isolated from a fishpond in China.</title>
        <authorList>
            <person name="Lu H."/>
            <person name="Cai Z."/>
        </authorList>
    </citation>
    <scope>NUCLEOTIDE SEQUENCE [LARGE SCALE GENOMIC DNA]</scope>
    <source>
        <strain evidence="5 6">Y57</strain>
    </source>
</reference>
<evidence type="ECO:0000256" key="1">
    <source>
        <dbReference type="ARBA" id="ARBA00023015"/>
    </source>
</evidence>
<comment type="caution">
    <text evidence="5">The sequence shown here is derived from an EMBL/GenBank/DDBJ whole genome shotgun (WGS) entry which is preliminary data.</text>
</comment>
<dbReference type="InterPro" id="IPR009057">
    <property type="entry name" value="Homeodomain-like_sf"/>
</dbReference>
<evidence type="ECO:0000259" key="4">
    <source>
        <dbReference type="PROSITE" id="PS01124"/>
    </source>
</evidence>
<keyword evidence="6" id="KW-1185">Reference proteome</keyword>
<protein>
    <submittedName>
        <fullName evidence="5">AraC family transcriptional regulator ligand-binding domain-containing protein</fullName>
    </submittedName>
</protein>
<keyword evidence="3" id="KW-0804">Transcription</keyword>
<feature type="domain" description="HTH araC/xylS-type" evidence="4">
    <location>
        <begin position="235"/>
        <end position="334"/>
    </location>
</feature>
<accession>A0ABS3CZG7</accession>
<name>A0ABS3CZG7_9ALTE</name>
<dbReference type="PANTHER" id="PTHR47894">
    <property type="entry name" value="HTH-TYPE TRANSCRIPTIONAL REGULATOR GADX"/>
    <property type="match status" value="1"/>
</dbReference>
<dbReference type="RefSeq" id="WP_206595923.1">
    <property type="nucleotide sequence ID" value="NZ_JAFKCS010000026.1"/>
</dbReference>
<dbReference type="PANTHER" id="PTHR47894:SF1">
    <property type="entry name" value="HTH-TYPE TRANSCRIPTIONAL REGULATOR VQSM"/>
    <property type="match status" value="1"/>
</dbReference>
<dbReference type="Proteomes" id="UP000663992">
    <property type="component" value="Unassembled WGS sequence"/>
</dbReference>
<dbReference type="SUPFAM" id="SSF46689">
    <property type="entry name" value="Homeodomain-like"/>
    <property type="match status" value="1"/>
</dbReference>
<evidence type="ECO:0000313" key="5">
    <source>
        <dbReference type="EMBL" id="MBN7821970.1"/>
    </source>
</evidence>
<organism evidence="5 6">
    <name type="scientific">Bowmanella yangjiangensis</name>
    <dbReference type="NCBI Taxonomy" id="2811230"/>
    <lineage>
        <taxon>Bacteria</taxon>
        <taxon>Pseudomonadati</taxon>
        <taxon>Pseudomonadota</taxon>
        <taxon>Gammaproteobacteria</taxon>
        <taxon>Alteromonadales</taxon>
        <taxon>Alteromonadaceae</taxon>
        <taxon>Bowmanella</taxon>
    </lineage>
</organism>
<dbReference type="Pfam" id="PF12833">
    <property type="entry name" value="HTH_18"/>
    <property type="match status" value="1"/>
</dbReference>